<dbReference type="AlphaFoldDB" id="A0AAV4GK88"/>
<keyword evidence="2" id="KW-1185">Reference proteome</keyword>
<evidence type="ECO:0000313" key="1">
    <source>
        <dbReference type="EMBL" id="GFR85721.1"/>
    </source>
</evidence>
<dbReference type="Proteomes" id="UP000762676">
    <property type="component" value="Unassembled WGS sequence"/>
</dbReference>
<dbReference type="EMBL" id="BMAT01001445">
    <property type="protein sequence ID" value="GFR85721.1"/>
    <property type="molecule type" value="Genomic_DNA"/>
</dbReference>
<accession>A0AAV4GK88</accession>
<name>A0AAV4GK88_9GAST</name>
<gene>
    <name evidence="1" type="ORF">ElyMa_000703800</name>
</gene>
<organism evidence="1 2">
    <name type="scientific">Elysia marginata</name>
    <dbReference type="NCBI Taxonomy" id="1093978"/>
    <lineage>
        <taxon>Eukaryota</taxon>
        <taxon>Metazoa</taxon>
        <taxon>Spiralia</taxon>
        <taxon>Lophotrochozoa</taxon>
        <taxon>Mollusca</taxon>
        <taxon>Gastropoda</taxon>
        <taxon>Heterobranchia</taxon>
        <taxon>Euthyneura</taxon>
        <taxon>Panpulmonata</taxon>
        <taxon>Sacoglossa</taxon>
        <taxon>Placobranchoidea</taxon>
        <taxon>Plakobranchidae</taxon>
        <taxon>Elysia</taxon>
    </lineage>
</organism>
<reference evidence="1 2" key="1">
    <citation type="journal article" date="2021" name="Elife">
        <title>Chloroplast acquisition without the gene transfer in kleptoplastic sea slugs, Plakobranchus ocellatus.</title>
        <authorList>
            <person name="Maeda T."/>
            <person name="Takahashi S."/>
            <person name="Yoshida T."/>
            <person name="Shimamura S."/>
            <person name="Takaki Y."/>
            <person name="Nagai Y."/>
            <person name="Toyoda A."/>
            <person name="Suzuki Y."/>
            <person name="Arimoto A."/>
            <person name="Ishii H."/>
            <person name="Satoh N."/>
            <person name="Nishiyama T."/>
            <person name="Hasebe M."/>
            <person name="Maruyama T."/>
            <person name="Minagawa J."/>
            <person name="Obokata J."/>
            <person name="Shigenobu S."/>
        </authorList>
    </citation>
    <scope>NUCLEOTIDE SEQUENCE [LARGE SCALE GENOMIC DNA]</scope>
</reference>
<sequence length="92" mass="10972">MDKSRRTPGKLRVEDEFIEKEGKKKCPGEKETKTERMRKEWRLEGGRRDIDKIRRGDRITKEEERTRVIVCSVLNHNNYNTLRLVDEILDGS</sequence>
<comment type="caution">
    <text evidence="1">The sequence shown here is derived from an EMBL/GenBank/DDBJ whole genome shotgun (WGS) entry which is preliminary data.</text>
</comment>
<protein>
    <submittedName>
        <fullName evidence="1">Uncharacterized protein</fullName>
    </submittedName>
</protein>
<proteinExistence type="predicted"/>
<evidence type="ECO:0000313" key="2">
    <source>
        <dbReference type="Proteomes" id="UP000762676"/>
    </source>
</evidence>